<reference evidence="8" key="1">
    <citation type="submission" date="2020-08" db="EMBL/GenBank/DDBJ databases">
        <authorList>
            <person name="Uke A."/>
            <person name="Chhe C."/>
            <person name="Baramee S."/>
            <person name="Kosugi A."/>
        </authorList>
    </citation>
    <scope>NUCLEOTIDE SEQUENCE</scope>
    <source>
        <strain evidence="8">DA-C8</strain>
    </source>
</reference>
<dbReference type="SMART" id="SM00287">
    <property type="entry name" value="SH3b"/>
    <property type="match status" value="2"/>
</dbReference>
<organism evidence="8 9">
    <name type="scientific">Insulibacter thermoxylanivorax</name>
    <dbReference type="NCBI Taxonomy" id="2749268"/>
    <lineage>
        <taxon>Bacteria</taxon>
        <taxon>Bacillati</taxon>
        <taxon>Bacillota</taxon>
        <taxon>Bacilli</taxon>
        <taxon>Bacillales</taxon>
        <taxon>Paenibacillaceae</taxon>
        <taxon>Insulibacter</taxon>
    </lineage>
</organism>
<dbReference type="InterPro" id="IPR038765">
    <property type="entry name" value="Papain-like_cys_pep_sf"/>
</dbReference>
<evidence type="ECO:0000256" key="4">
    <source>
        <dbReference type="ARBA" id="ARBA00022807"/>
    </source>
</evidence>
<dbReference type="InterPro" id="IPR051202">
    <property type="entry name" value="Peptidase_C40"/>
</dbReference>
<gene>
    <name evidence="8" type="ORF">PRECH8_15210</name>
</gene>
<dbReference type="InterPro" id="IPR000064">
    <property type="entry name" value="NLP_P60_dom"/>
</dbReference>
<dbReference type="PROSITE" id="PS51935">
    <property type="entry name" value="NLPC_P60"/>
    <property type="match status" value="1"/>
</dbReference>
<dbReference type="GO" id="GO:0006508">
    <property type="term" value="P:proteolysis"/>
    <property type="evidence" value="ECO:0007669"/>
    <property type="project" value="UniProtKB-KW"/>
</dbReference>
<dbReference type="PANTHER" id="PTHR47053:SF1">
    <property type="entry name" value="MUREIN DD-ENDOPEPTIDASE MEPH-RELATED"/>
    <property type="match status" value="1"/>
</dbReference>
<proteinExistence type="inferred from homology"/>
<dbReference type="AlphaFoldDB" id="A0A916VHB7"/>
<feature type="domain" description="SH3b" evidence="6">
    <location>
        <begin position="93"/>
        <end position="160"/>
    </location>
</feature>
<dbReference type="Gene3D" id="2.30.30.40">
    <property type="entry name" value="SH3 Domains"/>
    <property type="match status" value="2"/>
</dbReference>
<dbReference type="SUPFAM" id="SSF50044">
    <property type="entry name" value="SH3-domain"/>
    <property type="match status" value="2"/>
</dbReference>
<evidence type="ECO:0000259" key="6">
    <source>
        <dbReference type="PROSITE" id="PS51781"/>
    </source>
</evidence>
<dbReference type="Pfam" id="PF08239">
    <property type="entry name" value="SH3_3"/>
    <property type="match status" value="2"/>
</dbReference>
<dbReference type="InterPro" id="IPR036028">
    <property type="entry name" value="SH3-like_dom_sf"/>
</dbReference>
<evidence type="ECO:0000313" key="8">
    <source>
        <dbReference type="EMBL" id="GFR38225.1"/>
    </source>
</evidence>
<feature type="domain" description="SH3b" evidence="6">
    <location>
        <begin position="26"/>
        <end position="90"/>
    </location>
</feature>
<dbReference type="RefSeq" id="WP_200966477.1">
    <property type="nucleotide sequence ID" value="NZ_BMAQ01000014.1"/>
</dbReference>
<evidence type="ECO:0000256" key="2">
    <source>
        <dbReference type="ARBA" id="ARBA00022670"/>
    </source>
</evidence>
<dbReference type="GO" id="GO:0008234">
    <property type="term" value="F:cysteine-type peptidase activity"/>
    <property type="evidence" value="ECO:0007669"/>
    <property type="project" value="UniProtKB-KW"/>
</dbReference>
<protein>
    <recommendedName>
        <fullName evidence="10">SH3 domain-containing protein</fullName>
    </recommendedName>
</protein>
<reference evidence="8" key="2">
    <citation type="journal article" date="2021" name="Data Brief">
        <title>Draft genome sequence data of the facultative, thermophilic, xylanolytic bacterium Paenibacillus sp. strain DA-C8.</title>
        <authorList>
            <person name="Chhe C."/>
            <person name="Uke A."/>
            <person name="Baramee S."/>
            <person name="Ungkulpasvich U."/>
            <person name="Tachaapaikoon C."/>
            <person name="Pason P."/>
            <person name="Waeonukul R."/>
            <person name="Ratanakhanokchai K."/>
            <person name="Kosugi A."/>
        </authorList>
    </citation>
    <scope>NUCLEOTIDE SEQUENCE</scope>
    <source>
        <strain evidence="8">DA-C8</strain>
    </source>
</reference>
<evidence type="ECO:0000256" key="1">
    <source>
        <dbReference type="ARBA" id="ARBA00007074"/>
    </source>
</evidence>
<evidence type="ECO:0000256" key="5">
    <source>
        <dbReference type="SAM" id="SignalP"/>
    </source>
</evidence>
<comment type="caution">
    <text evidence="8">The sequence shown here is derived from an EMBL/GenBank/DDBJ whole genome shotgun (WGS) entry which is preliminary data.</text>
</comment>
<dbReference type="PANTHER" id="PTHR47053">
    <property type="entry name" value="MUREIN DD-ENDOPEPTIDASE MEPH-RELATED"/>
    <property type="match status" value="1"/>
</dbReference>
<evidence type="ECO:0008006" key="10">
    <source>
        <dbReference type="Google" id="ProtNLM"/>
    </source>
</evidence>
<evidence type="ECO:0000256" key="3">
    <source>
        <dbReference type="ARBA" id="ARBA00022801"/>
    </source>
</evidence>
<dbReference type="PROSITE" id="PS51781">
    <property type="entry name" value="SH3B"/>
    <property type="match status" value="2"/>
</dbReference>
<dbReference type="Proteomes" id="UP000654993">
    <property type="component" value="Unassembled WGS sequence"/>
</dbReference>
<keyword evidence="3" id="KW-0378">Hydrolase</keyword>
<dbReference type="EMBL" id="BMAQ01000014">
    <property type="protein sequence ID" value="GFR38225.1"/>
    <property type="molecule type" value="Genomic_DNA"/>
</dbReference>
<name>A0A916VHB7_9BACL</name>
<dbReference type="SUPFAM" id="SSF54001">
    <property type="entry name" value="Cysteine proteinases"/>
    <property type="match status" value="1"/>
</dbReference>
<comment type="similarity">
    <text evidence="1">Belongs to the peptidase C40 family.</text>
</comment>
<feature type="signal peptide" evidence="5">
    <location>
        <begin position="1"/>
        <end position="23"/>
    </location>
</feature>
<keyword evidence="2" id="KW-0645">Protease</keyword>
<evidence type="ECO:0000259" key="7">
    <source>
        <dbReference type="PROSITE" id="PS51935"/>
    </source>
</evidence>
<accession>A0A916VHB7</accession>
<keyword evidence="5" id="KW-0732">Signal</keyword>
<dbReference type="CDD" id="cd00174">
    <property type="entry name" value="SH3"/>
    <property type="match status" value="1"/>
</dbReference>
<feature type="chain" id="PRO_5036745981" description="SH3 domain-containing protein" evidence="5">
    <location>
        <begin position="24"/>
        <end position="304"/>
    </location>
</feature>
<keyword evidence="4" id="KW-0788">Thiol protease</keyword>
<evidence type="ECO:0000313" key="9">
    <source>
        <dbReference type="Proteomes" id="UP000654993"/>
    </source>
</evidence>
<keyword evidence="9" id="KW-1185">Reference proteome</keyword>
<dbReference type="Pfam" id="PF00877">
    <property type="entry name" value="NLPC_P60"/>
    <property type="match status" value="1"/>
</dbReference>
<sequence>MFKKALPIALAVMIAAPTVTAWAAPAGYETKVEWGVNYRAEPSTNGHIYRMLPKGEYIHVIQEVNSHWLQVQTQDGQIGYISANSKYTDYNGQQEATSGSGKITKGVNFRSSPKVANNKIGSIKQGTTVEVLEVTNKWWVKIKHNGKVGYVSSNYISIGTSGGSSGNSGGSVKVPSNPSAKADQIINFAKSLMGKVTYDYGTRNTSKLIFDCSSFTQYVFAKYGVDLKWGTRYQKDAGKAVSKSNLQKGDLVFFSTKGGSINHVGIYIENGTFIHNKPSANGVAIDNLNTGYWKDKYVSARRVL</sequence>
<feature type="domain" description="NlpC/P60" evidence="7">
    <location>
        <begin position="179"/>
        <end position="304"/>
    </location>
</feature>
<dbReference type="Gene3D" id="3.90.1720.10">
    <property type="entry name" value="endopeptidase domain like (from Nostoc punctiforme)"/>
    <property type="match status" value="1"/>
</dbReference>
<dbReference type="InterPro" id="IPR003646">
    <property type="entry name" value="SH3-like_bac-type"/>
</dbReference>